<protein>
    <submittedName>
        <fullName evidence="1">Uncharacterized protein</fullName>
    </submittedName>
</protein>
<name>A0A7U2F3B7_PHANO</name>
<dbReference type="VEuPathDB" id="FungiDB:JI435_410790"/>
<evidence type="ECO:0000313" key="2">
    <source>
        <dbReference type="Proteomes" id="UP000663193"/>
    </source>
</evidence>
<organism evidence="1 2">
    <name type="scientific">Phaeosphaeria nodorum (strain SN15 / ATCC MYA-4574 / FGSC 10173)</name>
    <name type="common">Glume blotch fungus</name>
    <name type="synonym">Parastagonospora nodorum</name>
    <dbReference type="NCBI Taxonomy" id="321614"/>
    <lineage>
        <taxon>Eukaryota</taxon>
        <taxon>Fungi</taxon>
        <taxon>Dikarya</taxon>
        <taxon>Ascomycota</taxon>
        <taxon>Pezizomycotina</taxon>
        <taxon>Dothideomycetes</taxon>
        <taxon>Pleosporomycetidae</taxon>
        <taxon>Pleosporales</taxon>
        <taxon>Pleosporineae</taxon>
        <taxon>Phaeosphaeriaceae</taxon>
        <taxon>Parastagonospora</taxon>
    </lineage>
</organism>
<gene>
    <name evidence="1" type="ORF">JI435_410790</name>
</gene>
<proteinExistence type="predicted"/>
<reference evidence="2" key="1">
    <citation type="journal article" date="2021" name="BMC Genomics">
        <title>Chromosome-level genome assembly and manually-curated proteome of model necrotroph Parastagonospora nodorum Sn15 reveals a genome-wide trove of candidate effector homologs, and redundancy of virulence-related functions within an accessory chromosome.</title>
        <authorList>
            <person name="Bertazzoni S."/>
            <person name="Jones D.A.B."/>
            <person name="Phan H.T."/>
            <person name="Tan K.-C."/>
            <person name="Hane J.K."/>
        </authorList>
    </citation>
    <scope>NUCLEOTIDE SEQUENCE [LARGE SCALE GENOMIC DNA]</scope>
    <source>
        <strain evidence="2">SN15 / ATCC MYA-4574 / FGSC 10173)</strain>
    </source>
</reference>
<sequence>MNTLFDEQGTSPGHMSDQYTVKEPSAHTAGTFILIHTAGKNKGDDACHKVVRI</sequence>
<accession>A0A7U2F3B7</accession>
<dbReference type="Proteomes" id="UP000663193">
    <property type="component" value="Chromosome 7"/>
</dbReference>
<dbReference type="AlphaFoldDB" id="A0A7U2F3B7"/>
<evidence type="ECO:0000313" key="1">
    <source>
        <dbReference type="EMBL" id="QRC97642.1"/>
    </source>
</evidence>
<keyword evidence="2" id="KW-1185">Reference proteome</keyword>
<dbReference type="EMBL" id="CP069029">
    <property type="protein sequence ID" value="QRC97642.1"/>
    <property type="molecule type" value="Genomic_DNA"/>
</dbReference>